<dbReference type="PATRIC" id="fig|86416.3.peg.4308"/>
<dbReference type="HOGENOM" id="CLU_139760_1_0_9"/>
<dbReference type="STRING" id="86416.Clopa_4297"/>
<dbReference type="eggNOG" id="COG1191">
    <property type="taxonomic scope" value="Bacteria"/>
</dbReference>
<dbReference type="InterPro" id="IPR013324">
    <property type="entry name" value="RNA_pol_sigma_r3/r4-like"/>
</dbReference>
<dbReference type="EMBL" id="CP003261">
    <property type="protein sequence ID" value="AGK99016.1"/>
    <property type="molecule type" value="Genomic_DNA"/>
</dbReference>
<reference evidence="1 2" key="1">
    <citation type="submission" date="2012-01" db="EMBL/GenBank/DDBJ databases">
        <title>Complete sequence of chromosome of Clostridium pasteurianum BC1.</title>
        <authorList>
            <consortium name="US DOE Joint Genome Institute"/>
            <person name="Lucas S."/>
            <person name="Han J."/>
            <person name="Lapidus A."/>
            <person name="Cheng J.-F."/>
            <person name="Goodwin L."/>
            <person name="Pitluck S."/>
            <person name="Peters L."/>
            <person name="Mikhailova N."/>
            <person name="Teshima H."/>
            <person name="Detter J.C."/>
            <person name="Han C."/>
            <person name="Tapia R."/>
            <person name="Land M."/>
            <person name="Hauser L."/>
            <person name="Kyrpides N."/>
            <person name="Ivanova N."/>
            <person name="Pagani I."/>
            <person name="Dunn J."/>
            <person name="Taghavi S."/>
            <person name="Francis A."/>
            <person name="van der Lelie D."/>
            <person name="Woyke T."/>
        </authorList>
    </citation>
    <scope>NUCLEOTIDE SEQUENCE [LARGE SCALE GENOMIC DNA]</scope>
    <source>
        <strain evidence="1 2">BC1</strain>
    </source>
</reference>
<proteinExistence type="predicted"/>
<gene>
    <name evidence="1" type="ORF">Clopa_4297</name>
</gene>
<dbReference type="GO" id="GO:0000428">
    <property type="term" value="C:DNA-directed RNA polymerase complex"/>
    <property type="evidence" value="ECO:0007669"/>
    <property type="project" value="UniProtKB-KW"/>
</dbReference>
<keyword evidence="1" id="KW-0240">DNA-directed RNA polymerase</keyword>
<dbReference type="Proteomes" id="UP000013523">
    <property type="component" value="Chromosome"/>
</dbReference>
<dbReference type="SUPFAM" id="SSF88659">
    <property type="entry name" value="Sigma3 and sigma4 domains of RNA polymerase sigma factors"/>
    <property type="match status" value="1"/>
</dbReference>
<organism evidence="1 2">
    <name type="scientific">Clostridium pasteurianum BC1</name>
    <dbReference type="NCBI Taxonomy" id="86416"/>
    <lineage>
        <taxon>Bacteria</taxon>
        <taxon>Bacillati</taxon>
        <taxon>Bacillota</taxon>
        <taxon>Clostridia</taxon>
        <taxon>Eubacteriales</taxon>
        <taxon>Clostridiaceae</taxon>
        <taxon>Clostridium</taxon>
    </lineage>
</organism>
<keyword evidence="2" id="KW-1185">Reference proteome</keyword>
<evidence type="ECO:0000313" key="1">
    <source>
        <dbReference type="EMBL" id="AGK99016.1"/>
    </source>
</evidence>
<dbReference type="RefSeq" id="WP_015617290.1">
    <property type="nucleotide sequence ID" value="NC_021182.1"/>
</dbReference>
<dbReference type="AlphaFoldDB" id="R4KBG9"/>
<accession>R4KBG9</accession>
<dbReference type="OrthoDB" id="1706986at2"/>
<name>R4KBG9_CLOPA</name>
<protein>
    <submittedName>
        <fullName evidence="1">DNA-directed RNA polymerase specialized sigma subunit</fullName>
    </submittedName>
</protein>
<dbReference type="Gene3D" id="1.20.140.160">
    <property type="match status" value="1"/>
</dbReference>
<evidence type="ECO:0000313" key="2">
    <source>
        <dbReference type="Proteomes" id="UP000013523"/>
    </source>
</evidence>
<dbReference type="KEGG" id="cpas:Clopa_4297"/>
<sequence length="147" mass="17451">MVIIKYYKGVESNLYNYKAMQAEIKNIDLELNELKNEYNGCSSISYEEKAAPTNKFNSSVENEMIDRRLKPEQLKIKKHKLEVQLQKIDNALETLSEDEMHLVELRYFKKLQFKVIAERIDRNEMYCVCLKSKIIKKLIPLIFLLDK</sequence>
<keyword evidence="1" id="KW-0804">Transcription</keyword>